<sequence length="87" mass="9336">MSSIKLTPEQLRAEQRIALNNIERVQAIAASIANKAQGIVGSWDGPARIAAQKSIAEIADGLNKVSTNQIVIADWLGKLASERQDIV</sequence>
<dbReference type="EMBL" id="LQPE01000090">
    <property type="protein sequence ID" value="ORW05103.1"/>
    <property type="molecule type" value="Genomic_DNA"/>
</dbReference>
<gene>
    <name evidence="1" type="ORF">AWC14_01930</name>
</gene>
<proteinExistence type="predicted"/>
<organism evidence="1 2">
    <name type="scientific">Mycobacterium kyorinense</name>
    <dbReference type="NCBI Taxonomy" id="487514"/>
    <lineage>
        <taxon>Bacteria</taxon>
        <taxon>Bacillati</taxon>
        <taxon>Actinomycetota</taxon>
        <taxon>Actinomycetes</taxon>
        <taxon>Mycobacteriales</taxon>
        <taxon>Mycobacteriaceae</taxon>
        <taxon>Mycobacterium</taxon>
    </lineage>
</organism>
<dbReference type="AlphaFoldDB" id="A0A1X1Y1V0"/>
<evidence type="ECO:0000313" key="2">
    <source>
        <dbReference type="Proteomes" id="UP000193487"/>
    </source>
</evidence>
<dbReference type="InterPro" id="IPR036689">
    <property type="entry name" value="ESAT-6-like_sf"/>
</dbReference>
<dbReference type="SUPFAM" id="SSF140453">
    <property type="entry name" value="EsxAB dimer-like"/>
    <property type="match status" value="1"/>
</dbReference>
<evidence type="ECO:0000313" key="1">
    <source>
        <dbReference type="EMBL" id="ORW05103.1"/>
    </source>
</evidence>
<reference evidence="1 2" key="1">
    <citation type="submission" date="2016-01" db="EMBL/GenBank/DDBJ databases">
        <title>The new phylogeny of the genus Mycobacterium.</title>
        <authorList>
            <person name="Tarcisio F."/>
            <person name="Conor M."/>
            <person name="Antonella G."/>
            <person name="Elisabetta G."/>
            <person name="Giulia F.S."/>
            <person name="Sara T."/>
            <person name="Anna F."/>
            <person name="Clotilde B."/>
            <person name="Roberto B."/>
            <person name="Veronica D.S."/>
            <person name="Fabio R."/>
            <person name="Monica P."/>
            <person name="Olivier J."/>
            <person name="Enrico T."/>
            <person name="Nicola S."/>
        </authorList>
    </citation>
    <scope>NUCLEOTIDE SEQUENCE [LARGE SCALE GENOMIC DNA]</scope>
    <source>
        <strain evidence="1 2">DSM 45166</strain>
    </source>
</reference>
<comment type="caution">
    <text evidence="1">The sequence shown here is derived from an EMBL/GenBank/DDBJ whole genome shotgun (WGS) entry which is preliminary data.</text>
</comment>
<name>A0A1X1Y1V0_9MYCO</name>
<accession>A0A1X1Y1V0</accession>
<dbReference type="RefSeq" id="WP_045382742.1">
    <property type="nucleotide sequence ID" value="NZ_BBKA01000088.1"/>
</dbReference>
<dbReference type="Proteomes" id="UP000193487">
    <property type="component" value="Unassembled WGS sequence"/>
</dbReference>
<keyword evidence="2" id="KW-1185">Reference proteome</keyword>
<evidence type="ECO:0008006" key="3">
    <source>
        <dbReference type="Google" id="ProtNLM"/>
    </source>
</evidence>
<protein>
    <recommendedName>
        <fullName evidence="3">WXG100 family type VII secretion target</fullName>
    </recommendedName>
</protein>
<dbReference type="Gene3D" id="1.10.287.1060">
    <property type="entry name" value="ESAT-6-like"/>
    <property type="match status" value="1"/>
</dbReference>